<dbReference type="OrthoDB" id="9768793at2"/>
<name>A0A1A2E000_MYCSD</name>
<accession>A0A1A2E000</accession>
<protein>
    <submittedName>
        <fullName evidence="1">Uncharacterized protein</fullName>
    </submittedName>
</protein>
<dbReference type="Proteomes" id="UP000093985">
    <property type="component" value="Unassembled WGS sequence"/>
</dbReference>
<dbReference type="AlphaFoldDB" id="A0A1A2E000"/>
<gene>
    <name evidence="1" type="ORF">A5771_17585</name>
</gene>
<evidence type="ECO:0000313" key="2">
    <source>
        <dbReference type="Proteomes" id="UP000093985"/>
    </source>
</evidence>
<evidence type="ECO:0000313" key="1">
    <source>
        <dbReference type="EMBL" id="OBG00884.1"/>
    </source>
</evidence>
<comment type="caution">
    <text evidence="1">The sequence shown here is derived from an EMBL/GenBank/DDBJ whole genome shotgun (WGS) entry which is preliminary data.</text>
</comment>
<dbReference type="RefSeq" id="WP_064856819.1">
    <property type="nucleotide sequence ID" value="NZ_LZIM01000091.1"/>
</dbReference>
<dbReference type="EMBL" id="LZIN01000096">
    <property type="protein sequence ID" value="OBG00884.1"/>
    <property type="molecule type" value="Genomic_DNA"/>
</dbReference>
<organism evidence="1 2">
    <name type="scientific">Mycolicibacter sinensis (strain JDM601)</name>
    <name type="common">Mycobacterium sinense</name>
    <dbReference type="NCBI Taxonomy" id="875328"/>
    <lineage>
        <taxon>Bacteria</taxon>
        <taxon>Bacillati</taxon>
        <taxon>Actinomycetota</taxon>
        <taxon>Actinomycetes</taxon>
        <taxon>Mycobacteriales</taxon>
        <taxon>Mycobacteriaceae</taxon>
        <taxon>Mycolicibacter</taxon>
    </lineage>
</organism>
<proteinExistence type="predicted"/>
<reference evidence="2" key="1">
    <citation type="submission" date="2016-06" db="EMBL/GenBank/DDBJ databases">
        <authorList>
            <person name="Sutton G."/>
            <person name="Brinkac L."/>
            <person name="Sanka R."/>
            <person name="Adams M."/>
            <person name="Lau E."/>
            <person name="Mehaffy C."/>
            <person name="Tameris M."/>
            <person name="Hatherill M."/>
            <person name="Hanekom W."/>
            <person name="Mahomed H."/>
            <person name="Mcshane H."/>
        </authorList>
    </citation>
    <scope>NUCLEOTIDE SEQUENCE [LARGE SCALE GENOMIC DNA]</scope>
    <source>
        <strain evidence="2">852014-51077_SCH5608930-a</strain>
    </source>
</reference>
<sequence length="65" mass="6350">MVIVPTVAAGSCGGGHSGDQKVQQAVADIVLSDDAIARLDAITAAGQGPGYAAVLDSVTPSTKRA</sequence>